<dbReference type="AlphaFoldDB" id="A0A5C2SC55"/>
<dbReference type="Gene3D" id="3.80.10.10">
    <property type="entry name" value="Ribonuclease Inhibitor"/>
    <property type="match status" value="1"/>
</dbReference>
<dbReference type="EMBL" id="ML122262">
    <property type="protein sequence ID" value="RPD61343.1"/>
    <property type="molecule type" value="Genomic_DNA"/>
</dbReference>
<accession>A0A5C2SC55</accession>
<evidence type="ECO:0000313" key="3">
    <source>
        <dbReference type="Proteomes" id="UP000313359"/>
    </source>
</evidence>
<evidence type="ECO:0000313" key="2">
    <source>
        <dbReference type="EMBL" id="RPD61343.1"/>
    </source>
</evidence>
<dbReference type="CDD" id="cd09917">
    <property type="entry name" value="F-box_SF"/>
    <property type="match status" value="1"/>
</dbReference>
<dbReference type="Proteomes" id="UP000313359">
    <property type="component" value="Unassembled WGS sequence"/>
</dbReference>
<dbReference type="SUPFAM" id="SSF52047">
    <property type="entry name" value="RNI-like"/>
    <property type="match status" value="1"/>
</dbReference>
<proteinExistence type="predicted"/>
<keyword evidence="3" id="KW-1185">Reference proteome</keyword>
<dbReference type="InterPro" id="IPR036047">
    <property type="entry name" value="F-box-like_dom_sf"/>
</dbReference>
<dbReference type="SUPFAM" id="SSF81383">
    <property type="entry name" value="F-box domain"/>
    <property type="match status" value="1"/>
</dbReference>
<feature type="domain" description="F-box" evidence="1">
    <location>
        <begin position="33"/>
        <end position="63"/>
    </location>
</feature>
<dbReference type="OrthoDB" id="2756640at2759"/>
<protein>
    <recommendedName>
        <fullName evidence="1">F-box domain-containing protein</fullName>
    </recommendedName>
</protein>
<gene>
    <name evidence="2" type="ORF">L227DRAFT_574411</name>
</gene>
<sequence>MNLFESGFSELLGENDGRSQKLQGPRLGVTSLHLPGEITDIIISYVDDNSTLCSCMRVCREWAPASRAVLFEEISIKSPSSYDLLVQRVLHSASLKSYLQYTRTFRIDPLYPDPVAHSCLLFWDMAGHLPALRTLTLGSLDWSKQGQGPRATEPLLLSQFGQLRRLSLRDCRMLSFNYLRRVLTAAPWLYDLSLFHVTWPSVPPLNPFFPQIYQRPAFGRLSIYFAIQDAVTDSLFSWLSQTRFEPNFGHISERSYPIPLRRRDEPLSQGERHQFLEDT</sequence>
<name>A0A5C2SC55_9APHY</name>
<dbReference type="InterPro" id="IPR032675">
    <property type="entry name" value="LRR_dom_sf"/>
</dbReference>
<dbReference type="Pfam" id="PF12937">
    <property type="entry name" value="F-box-like"/>
    <property type="match status" value="1"/>
</dbReference>
<reference evidence="2" key="1">
    <citation type="journal article" date="2018" name="Genome Biol. Evol.">
        <title>Genomics and development of Lentinus tigrinus, a white-rot wood-decaying mushroom with dimorphic fruiting bodies.</title>
        <authorList>
            <person name="Wu B."/>
            <person name="Xu Z."/>
            <person name="Knudson A."/>
            <person name="Carlson A."/>
            <person name="Chen N."/>
            <person name="Kovaka S."/>
            <person name="LaButti K."/>
            <person name="Lipzen A."/>
            <person name="Pennachio C."/>
            <person name="Riley R."/>
            <person name="Schakwitz W."/>
            <person name="Umezawa K."/>
            <person name="Ohm R.A."/>
            <person name="Grigoriev I.V."/>
            <person name="Nagy L.G."/>
            <person name="Gibbons J."/>
            <person name="Hibbett D."/>
        </authorList>
    </citation>
    <scope>NUCLEOTIDE SEQUENCE [LARGE SCALE GENOMIC DNA]</scope>
    <source>
        <strain evidence="2">ALCF2SS1-6</strain>
    </source>
</reference>
<organism evidence="2 3">
    <name type="scientific">Lentinus tigrinus ALCF2SS1-6</name>
    <dbReference type="NCBI Taxonomy" id="1328759"/>
    <lineage>
        <taxon>Eukaryota</taxon>
        <taxon>Fungi</taxon>
        <taxon>Dikarya</taxon>
        <taxon>Basidiomycota</taxon>
        <taxon>Agaricomycotina</taxon>
        <taxon>Agaricomycetes</taxon>
        <taxon>Polyporales</taxon>
        <taxon>Polyporaceae</taxon>
        <taxon>Lentinus</taxon>
    </lineage>
</organism>
<dbReference type="InterPro" id="IPR001810">
    <property type="entry name" value="F-box_dom"/>
</dbReference>
<evidence type="ECO:0000259" key="1">
    <source>
        <dbReference type="Pfam" id="PF12937"/>
    </source>
</evidence>